<keyword evidence="3" id="KW-1185">Reference proteome</keyword>
<proteinExistence type="predicted"/>
<feature type="transmembrane region" description="Helical" evidence="1">
    <location>
        <begin position="476"/>
        <end position="494"/>
    </location>
</feature>
<evidence type="ECO:0000256" key="1">
    <source>
        <dbReference type="SAM" id="Phobius"/>
    </source>
</evidence>
<keyword evidence="1" id="KW-0472">Membrane</keyword>
<feature type="transmembrane region" description="Helical" evidence="1">
    <location>
        <begin position="437"/>
        <end position="456"/>
    </location>
</feature>
<feature type="transmembrane region" description="Helical" evidence="1">
    <location>
        <begin position="237"/>
        <end position="257"/>
    </location>
</feature>
<feature type="transmembrane region" description="Helical" evidence="1">
    <location>
        <begin position="15"/>
        <end position="34"/>
    </location>
</feature>
<dbReference type="EMBL" id="BAABDM010000010">
    <property type="protein sequence ID" value="GAA4105000.1"/>
    <property type="molecule type" value="Genomic_DNA"/>
</dbReference>
<evidence type="ECO:0008006" key="4">
    <source>
        <dbReference type="Google" id="ProtNLM"/>
    </source>
</evidence>
<keyword evidence="1" id="KW-0812">Transmembrane</keyword>
<feature type="transmembrane region" description="Helical" evidence="1">
    <location>
        <begin position="342"/>
        <end position="362"/>
    </location>
</feature>
<feature type="transmembrane region" description="Helical" evidence="1">
    <location>
        <begin position="206"/>
        <end position="225"/>
    </location>
</feature>
<comment type="caution">
    <text evidence="2">The sequence shown here is derived from an EMBL/GenBank/DDBJ whole genome shotgun (WGS) entry which is preliminary data.</text>
</comment>
<gene>
    <name evidence="2" type="ORF">GCM10022414_34240</name>
</gene>
<dbReference type="RefSeq" id="WP_344938415.1">
    <property type="nucleotide sequence ID" value="NZ_BAABDM010000010.1"/>
</dbReference>
<organism evidence="2 3">
    <name type="scientific">Zhongshania borealis</name>
    <dbReference type="NCBI Taxonomy" id="889488"/>
    <lineage>
        <taxon>Bacteria</taxon>
        <taxon>Pseudomonadati</taxon>
        <taxon>Pseudomonadota</taxon>
        <taxon>Gammaproteobacteria</taxon>
        <taxon>Cellvibrionales</taxon>
        <taxon>Spongiibacteraceae</taxon>
        <taxon>Zhongshania</taxon>
    </lineage>
</organism>
<dbReference type="Proteomes" id="UP001500392">
    <property type="component" value="Unassembled WGS sequence"/>
</dbReference>
<name>A0ABP7X514_9GAMM</name>
<feature type="transmembrane region" description="Helical" evidence="1">
    <location>
        <begin position="278"/>
        <end position="296"/>
    </location>
</feature>
<accession>A0ABP7X514</accession>
<keyword evidence="1" id="KW-1133">Transmembrane helix</keyword>
<protein>
    <recommendedName>
        <fullName evidence="4">Fenitrothion hydrolase</fullName>
    </recommendedName>
</protein>
<evidence type="ECO:0000313" key="2">
    <source>
        <dbReference type="EMBL" id="GAA4105000.1"/>
    </source>
</evidence>
<feature type="transmembrane region" description="Helical" evidence="1">
    <location>
        <begin position="181"/>
        <end position="199"/>
    </location>
</feature>
<reference evidence="3" key="1">
    <citation type="journal article" date="2019" name="Int. J. Syst. Evol. Microbiol.">
        <title>The Global Catalogue of Microorganisms (GCM) 10K type strain sequencing project: providing services to taxonomists for standard genome sequencing and annotation.</title>
        <authorList>
            <consortium name="The Broad Institute Genomics Platform"/>
            <consortium name="The Broad Institute Genome Sequencing Center for Infectious Disease"/>
            <person name="Wu L."/>
            <person name="Ma J."/>
        </authorList>
    </citation>
    <scope>NUCLEOTIDE SEQUENCE [LARGE SCALE GENOMIC DNA]</scope>
    <source>
        <strain evidence="3">JCM 17304</strain>
    </source>
</reference>
<feature type="transmembrane region" description="Helical" evidence="1">
    <location>
        <begin position="130"/>
        <end position="153"/>
    </location>
</feature>
<sequence>MLFKRGISRAENKTWQAWGLGLGLAAYTLPGWGHSFGTLYTLPVPFWLYAWGCSAALLLSFFLVAYFARQPSPAPPPPTLIPSEQDKNHFVLPGSVIFILRVLSVGALLLCVASGLWGTSNAYLNFNMTFFWIIFVLGFTYFSALVGDVYPLLNPWQTLVGGLARCLRIDFSGRVSWPQRLAYWPALLLYIGFIWLELFGETGPRGLAYCLIGYGLLNVIAAWLFGREAWFKRGEFFGVLFFLVSKMAPITICSGEARLPRGAVLFRRPFSGLQGGNAASMSELLFVLFLLSSTAFDGLHQTNIWASVYWQDFAGIYRDWRGQNIVQAYPVLKTMHGVFESGVLFLSPLFYLAVFYFFLAIVRRLTKFRVPLQTLALQFTYSLLPIALVYHITHYYTLIGSQGVMVVRLVSDPFGRAWNLFNTAHWRPSSVAPNMDWVWHTQVGLILFGHVLSVYLAHQEAQSVFPLRRQATLSQLPMLVLMILFTCFGLWILAQPVTATRL</sequence>
<evidence type="ECO:0000313" key="3">
    <source>
        <dbReference type="Proteomes" id="UP001500392"/>
    </source>
</evidence>
<feature type="transmembrane region" description="Helical" evidence="1">
    <location>
        <begin position="46"/>
        <end position="68"/>
    </location>
</feature>
<feature type="transmembrane region" description="Helical" evidence="1">
    <location>
        <begin position="96"/>
        <end position="118"/>
    </location>
</feature>
<feature type="transmembrane region" description="Helical" evidence="1">
    <location>
        <begin position="374"/>
        <end position="393"/>
    </location>
</feature>